<keyword evidence="4" id="KW-0012">Acyltransferase</keyword>
<keyword evidence="5" id="KW-1185">Reference proteome</keyword>
<evidence type="ECO:0000313" key="5">
    <source>
        <dbReference type="Proteomes" id="UP000298468"/>
    </source>
</evidence>
<feature type="compositionally biased region" description="Basic and acidic residues" evidence="1">
    <location>
        <begin position="37"/>
        <end position="46"/>
    </location>
</feature>
<feature type="transmembrane region" description="Helical" evidence="2">
    <location>
        <begin position="242"/>
        <end position="261"/>
    </location>
</feature>
<keyword evidence="4" id="KW-0808">Transferase</keyword>
<keyword evidence="2" id="KW-0812">Transmembrane</keyword>
<proteinExistence type="predicted"/>
<dbReference type="GO" id="GO:0016020">
    <property type="term" value="C:membrane"/>
    <property type="evidence" value="ECO:0007669"/>
    <property type="project" value="TreeGrafter"/>
</dbReference>
<feature type="transmembrane region" description="Helical" evidence="2">
    <location>
        <begin position="397"/>
        <end position="417"/>
    </location>
</feature>
<dbReference type="InterPro" id="IPR002656">
    <property type="entry name" value="Acyl_transf_3_dom"/>
</dbReference>
<accession>A0A4R9BV75</accession>
<sequence length="453" mass="50419">MVAWGPTSTSICTWPSVPPCPPSRTSFVRFSRRTRRPERAAERKADVSGTSLADTPVGAAPIRQIHALTGVRILAALWVVLFHIRFSIAAEFPAVYAVFAPIITHGDYGVDLFFILSGYVITLNYGRKMGGSLERKATVKFWWARLSRIWPAYFVMLAFVSVWHGSFLIFGATDPVAPRDFSVWSFLRQSTLVVQWTEADFNRLTWNGAAWSVSVEALAYLLFPVLALLLFRLSRVLGSRGLGILAVLTVMPVVLFALALGSLYAPWMWLIRILCEFVAGGLLFYALEKVQNRPGAQRIANWLAPALIVAVLIVAYLLNGRVNERWGVLVVPALLVFVGAIVVGRKGLMSLLGHRWLVVGGMASYSVYLVHMPLIEIVWTAQERLPFLAQGTLASKILIFLVPALATFFGFVLWKWVEEPARRAMRRMSLQNIPERAVDDVPIKQAGIEAPRA</sequence>
<keyword evidence="2" id="KW-1133">Transmembrane helix</keyword>
<comment type="caution">
    <text evidence="4">The sequence shown here is derived from an EMBL/GenBank/DDBJ whole genome shotgun (WGS) entry which is preliminary data.</text>
</comment>
<evidence type="ECO:0000256" key="2">
    <source>
        <dbReference type="SAM" id="Phobius"/>
    </source>
</evidence>
<evidence type="ECO:0000259" key="3">
    <source>
        <dbReference type="Pfam" id="PF01757"/>
    </source>
</evidence>
<dbReference type="GO" id="GO:0016747">
    <property type="term" value="F:acyltransferase activity, transferring groups other than amino-acyl groups"/>
    <property type="evidence" value="ECO:0007669"/>
    <property type="project" value="InterPro"/>
</dbReference>
<feature type="transmembrane region" description="Helical" evidence="2">
    <location>
        <begin position="150"/>
        <end position="172"/>
    </location>
</feature>
<feature type="transmembrane region" description="Helical" evidence="2">
    <location>
        <begin position="267"/>
        <end position="287"/>
    </location>
</feature>
<evidence type="ECO:0000313" key="4">
    <source>
        <dbReference type="EMBL" id="TFD91040.1"/>
    </source>
</evidence>
<reference evidence="4 5" key="1">
    <citation type="submission" date="2019-03" db="EMBL/GenBank/DDBJ databases">
        <title>Genomics of glacier-inhabiting Cryobacterium strains.</title>
        <authorList>
            <person name="Liu Q."/>
            <person name="Xin Y.-H."/>
        </authorList>
    </citation>
    <scope>NUCLEOTIDE SEQUENCE [LARGE SCALE GENOMIC DNA]</scope>
    <source>
        <strain evidence="4 5">Sr59</strain>
    </source>
</reference>
<feature type="transmembrane region" description="Helical" evidence="2">
    <location>
        <begin position="209"/>
        <end position="230"/>
    </location>
</feature>
<protein>
    <submittedName>
        <fullName evidence="4">Acyltransferase</fullName>
    </submittedName>
</protein>
<keyword evidence="2" id="KW-0472">Membrane</keyword>
<dbReference type="PANTHER" id="PTHR23028:SF53">
    <property type="entry name" value="ACYL_TRANSF_3 DOMAIN-CONTAINING PROTEIN"/>
    <property type="match status" value="1"/>
</dbReference>
<feature type="transmembrane region" description="Helical" evidence="2">
    <location>
        <begin position="325"/>
        <end position="344"/>
    </location>
</feature>
<dbReference type="GO" id="GO:0009103">
    <property type="term" value="P:lipopolysaccharide biosynthetic process"/>
    <property type="evidence" value="ECO:0007669"/>
    <property type="project" value="TreeGrafter"/>
</dbReference>
<dbReference type="InterPro" id="IPR050879">
    <property type="entry name" value="Acyltransferase_3"/>
</dbReference>
<dbReference type="AlphaFoldDB" id="A0A4R9BV75"/>
<feature type="domain" description="Acyltransferase 3" evidence="3">
    <location>
        <begin position="66"/>
        <end position="405"/>
    </location>
</feature>
<feature type="transmembrane region" description="Helical" evidence="2">
    <location>
        <begin position="73"/>
        <end position="96"/>
    </location>
</feature>
<dbReference type="Pfam" id="PF01757">
    <property type="entry name" value="Acyl_transf_3"/>
    <property type="match status" value="1"/>
</dbReference>
<dbReference type="EMBL" id="SOHM01000018">
    <property type="protein sequence ID" value="TFD91040.1"/>
    <property type="molecule type" value="Genomic_DNA"/>
</dbReference>
<dbReference type="OrthoDB" id="9796461at2"/>
<name>A0A4R9BV75_9MICO</name>
<gene>
    <name evidence="4" type="ORF">E3T61_09185</name>
</gene>
<feature type="transmembrane region" description="Helical" evidence="2">
    <location>
        <begin position="356"/>
        <end position="377"/>
    </location>
</feature>
<organism evidence="4 5">
    <name type="scientific">Cryobacterium lactosi</name>
    <dbReference type="NCBI Taxonomy" id="1259202"/>
    <lineage>
        <taxon>Bacteria</taxon>
        <taxon>Bacillati</taxon>
        <taxon>Actinomycetota</taxon>
        <taxon>Actinomycetes</taxon>
        <taxon>Micrococcales</taxon>
        <taxon>Microbacteriaceae</taxon>
        <taxon>Cryobacterium</taxon>
    </lineage>
</organism>
<dbReference type="PANTHER" id="PTHR23028">
    <property type="entry name" value="ACETYLTRANSFERASE"/>
    <property type="match status" value="1"/>
</dbReference>
<feature type="region of interest" description="Disordered" evidence="1">
    <location>
        <begin position="30"/>
        <end position="49"/>
    </location>
</feature>
<feature type="transmembrane region" description="Helical" evidence="2">
    <location>
        <begin position="108"/>
        <end position="126"/>
    </location>
</feature>
<feature type="transmembrane region" description="Helical" evidence="2">
    <location>
        <begin position="299"/>
        <end position="319"/>
    </location>
</feature>
<dbReference type="Proteomes" id="UP000298468">
    <property type="component" value="Unassembled WGS sequence"/>
</dbReference>
<evidence type="ECO:0000256" key="1">
    <source>
        <dbReference type="SAM" id="MobiDB-lite"/>
    </source>
</evidence>